<dbReference type="SUPFAM" id="SSF55073">
    <property type="entry name" value="Nucleotide cyclase"/>
    <property type="match status" value="1"/>
</dbReference>
<dbReference type="GO" id="GO:0006171">
    <property type="term" value="P:cAMP biosynthetic process"/>
    <property type="evidence" value="ECO:0007669"/>
    <property type="project" value="TreeGrafter"/>
</dbReference>
<feature type="domain" description="Guanylate cyclase" evidence="8">
    <location>
        <begin position="489"/>
        <end position="621"/>
    </location>
</feature>
<dbReference type="InterPro" id="IPR001054">
    <property type="entry name" value="A/G_cyclase"/>
</dbReference>
<evidence type="ECO:0000313" key="10">
    <source>
        <dbReference type="Proteomes" id="UP000238071"/>
    </source>
</evidence>
<dbReference type="PANTHER" id="PTHR43081">
    <property type="entry name" value="ADENYLATE CYCLASE, TERMINAL-DIFFERENTIATION SPECIFIC-RELATED"/>
    <property type="match status" value="1"/>
</dbReference>
<dbReference type="RefSeq" id="WP_104423407.1">
    <property type="nucleotide sequence ID" value="NZ_PTIY01000005.1"/>
</dbReference>
<dbReference type="Gene3D" id="3.30.70.1230">
    <property type="entry name" value="Nucleotide cyclase"/>
    <property type="match status" value="1"/>
</dbReference>
<dbReference type="CDD" id="cd07302">
    <property type="entry name" value="CHD"/>
    <property type="match status" value="1"/>
</dbReference>
<comment type="caution">
    <text evidence="9">The sequence shown here is derived from an EMBL/GenBank/DDBJ whole genome shotgun (WGS) entry which is preliminary data.</text>
</comment>
<reference evidence="9 10" key="1">
    <citation type="submission" date="2018-02" db="EMBL/GenBank/DDBJ databases">
        <title>Subsurface microbial communities from deep shales in Ohio and West Virginia, USA.</title>
        <authorList>
            <person name="Wrighton K."/>
        </authorList>
    </citation>
    <scope>NUCLEOTIDE SEQUENCE [LARGE SCALE GENOMIC DNA]</scope>
    <source>
        <strain evidence="9 10">OWC-G53F</strain>
    </source>
</reference>
<organism evidence="9 10">
    <name type="scientific">Methylobacter tundripaludum</name>
    <dbReference type="NCBI Taxonomy" id="173365"/>
    <lineage>
        <taxon>Bacteria</taxon>
        <taxon>Pseudomonadati</taxon>
        <taxon>Pseudomonadota</taxon>
        <taxon>Gammaproteobacteria</taxon>
        <taxon>Methylococcales</taxon>
        <taxon>Methylococcaceae</taxon>
        <taxon>Methylobacter</taxon>
    </lineage>
</organism>
<evidence type="ECO:0000256" key="6">
    <source>
        <dbReference type="ARBA" id="ARBA00023136"/>
    </source>
</evidence>
<evidence type="ECO:0000256" key="2">
    <source>
        <dbReference type="ARBA" id="ARBA00005381"/>
    </source>
</evidence>
<dbReference type="PROSITE" id="PS50125">
    <property type="entry name" value="GUANYLATE_CYCLASE_2"/>
    <property type="match status" value="1"/>
</dbReference>
<dbReference type="Pfam" id="PF00211">
    <property type="entry name" value="Guanylate_cyc"/>
    <property type="match status" value="1"/>
</dbReference>
<proteinExistence type="inferred from homology"/>
<dbReference type="InterPro" id="IPR050697">
    <property type="entry name" value="Adenylyl/Guanylyl_Cyclase_3/4"/>
</dbReference>
<dbReference type="EMBL" id="PTIY01000005">
    <property type="protein sequence ID" value="PPK72026.1"/>
    <property type="molecule type" value="Genomic_DNA"/>
</dbReference>
<evidence type="ECO:0000256" key="5">
    <source>
        <dbReference type="ARBA" id="ARBA00022989"/>
    </source>
</evidence>
<feature type="transmembrane region" description="Helical" evidence="7">
    <location>
        <begin position="427"/>
        <end position="448"/>
    </location>
</feature>
<dbReference type="PANTHER" id="PTHR43081:SF1">
    <property type="entry name" value="ADENYLATE CYCLASE, TERMINAL-DIFFERENTIATION SPECIFIC"/>
    <property type="match status" value="1"/>
</dbReference>
<sequence>MKFTNKWLKSYRFLACTLVTLLFIAHTAHWLHIPTLQRMENILYDLRLRTTVVNTVDPRIVIIDIDEESLAKEGRWPWRRDKLAYLVDMLFDYYNIKLLGFDVVFSEPDTSGGVELLEKLASGPLQKDADFLLALETVRPQLSYDDMFAKSLETRPVVLGYFTSHITEKTPEIGILPRPLAAADGLPFSSLLFKGKSYAANLAKLQTAAMSGGFFNNPNVDEDGVYRRLPLLMNYNNRLYEALSLALFRTLLGMPEIKFVTGEHYGKNNYDSRLEALEIENFHIPVDESGALLVPYRGRQGSFTYISATDVLNGVADVEKLKDKIVIVGTSAAGLLDLRVTPVQNIYAGVEVHANILSGLLDQAIKSRPNYILAAELAELLLICLAAIFVFPRLPALLSAVVFGILLVSGIAFNFYCWAIWNIDTLLATPITLLIALYGIQLFFGFFFESRKKKQMGNMFGQYIPPELVEQMSQSDEEFSLKGESREMTVLFSDVRGFTTISEGMEPQELCELINGILTPVTSVIHESKGTIDKYIGDAIMAFWGAPMHNPQHAAYAVKAGLTILQTLTSIQQEFKAKGWPEIDIGIGLNTGKMSVGNMGSQFRMAYTVMGDAVNLGSRLEGLTKQYGVKMIVSESTLQAAPEFVYRELDKVRVKGKNKPITIYEPLGAMEDVSSEQMRILDLLNQGLHGYRQQQWASAQIIFEQLARQHPDDRLYSIYLKRIAYYLESPPGTDWDGAFTHTSK</sequence>
<protein>
    <submittedName>
        <fullName evidence="9">Adenylate cyclase</fullName>
    </submittedName>
</protein>
<evidence type="ECO:0000256" key="4">
    <source>
        <dbReference type="ARBA" id="ARBA00022692"/>
    </source>
</evidence>
<dbReference type="GO" id="GO:0004016">
    <property type="term" value="F:adenylate cyclase activity"/>
    <property type="evidence" value="ECO:0007669"/>
    <property type="project" value="UniProtKB-ARBA"/>
</dbReference>
<evidence type="ECO:0000256" key="1">
    <source>
        <dbReference type="ARBA" id="ARBA00004196"/>
    </source>
</evidence>
<dbReference type="GO" id="GO:0035556">
    <property type="term" value="P:intracellular signal transduction"/>
    <property type="evidence" value="ECO:0007669"/>
    <property type="project" value="InterPro"/>
</dbReference>
<keyword evidence="5 7" id="KW-1133">Transmembrane helix</keyword>
<dbReference type="InterPro" id="IPR007890">
    <property type="entry name" value="CHASE2"/>
</dbReference>
<comment type="subcellular location">
    <subcellularLocation>
        <location evidence="1">Cell envelope</location>
    </subcellularLocation>
</comment>
<keyword evidence="4 7" id="KW-0812">Transmembrane</keyword>
<dbReference type="SMART" id="SM00044">
    <property type="entry name" value="CYCc"/>
    <property type="match status" value="1"/>
</dbReference>
<dbReference type="SMART" id="SM01080">
    <property type="entry name" value="CHASE2"/>
    <property type="match status" value="1"/>
</dbReference>
<name>A0A2S6H3P6_9GAMM</name>
<evidence type="ECO:0000256" key="3">
    <source>
        <dbReference type="ARBA" id="ARBA00022475"/>
    </source>
</evidence>
<dbReference type="Proteomes" id="UP000238071">
    <property type="component" value="Unassembled WGS sequence"/>
</dbReference>
<dbReference type="FunFam" id="3.30.70.1230:FF:000016">
    <property type="entry name" value="Adenylate/guanylate cyclase domain-containing protein"/>
    <property type="match status" value="1"/>
</dbReference>
<keyword evidence="6 7" id="KW-0472">Membrane</keyword>
<comment type="similarity">
    <text evidence="2">Belongs to the adenylyl cyclase class-3 family.</text>
</comment>
<dbReference type="OrthoDB" id="9806704at2"/>
<dbReference type="Pfam" id="PF05226">
    <property type="entry name" value="CHASE2"/>
    <property type="match status" value="1"/>
</dbReference>
<feature type="transmembrane region" description="Helical" evidence="7">
    <location>
        <begin position="398"/>
        <end position="421"/>
    </location>
</feature>
<evidence type="ECO:0000259" key="8">
    <source>
        <dbReference type="PROSITE" id="PS50125"/>
    </source>
</evidence>
<gene>
    <name evidence="9" type="ORF">B0F88_105138</name>
</gene>
<evidence type="ECO:0000256" key="7">
    <source>
        <dbReference type="SAM" id="Phobius"/>
    </source>
</evidence>
<evidence type="ECO:0000313" key="9">
    <source>
        <dbReference type="EMBL" id="PPK72026.1"/>
    </source>
</evidence>
<feature type="transmembrane region" description="Helical" evidence="7">
    <location>
        <begin position="371"/>
        <end position="391"/>
    </location>
</feature>
<keyword evidence="3" id="KW-1003">Cell membrane</keyword>
<dbReference type="InterPro" id="IPR029787">
    <property type="entry name" value="Nucleotide_cyclase"/>
</dbReference>
<dbReference type="GO" id="GO:0030313">
    <property type="term" value="C:cell envelope"/>
    <property type="evidence" value="ECO:0007669"/>
    <property type="project" value="UniProtKB-SubCell"/>
</dbReference>
<dbReference type="AlphaFoldDB" id="A0A2S6H3P6"/>
<accession>A0A2S6H3P6</accession>
<keyword evidence="10" id="KW-1185">Reference proteome</keyword>